<dbReference type="InterPro" id="IPR050306">
    <property type="entry name" value="PfkB_Carbo_kinase"/>
</dbReference>
<dbReference type="STRING" id="1123380.SAMN02745199_1500"/>
<dbReference type="InterPro" id="IPR029056">
    <property type="entry name" value="Ribokinase-like"/>
</dbReference>
<keyword evidence="2" id="KW-0808">Transferase</keyword>
<organism evidence="7 8">
    <name type="scientific">Thermosipho atlanticus DSM 15807</name>
    <dbReference type="NCBI Taxonomy" id="1123380"/>
    <lineage>
        <taxon>Bacteria</taxon>
        <taxon>Thermotogati</taxon>
        <taxon>Thermotogota</taxon>
        <taxon>Thermotogae</taxon>
        <taxon>Thermotogales</taxon>
        <taxon>Fervidobacteriaceae</taxon>
        <taxon>Thermosipho</taxon>
    </lineage>
</organism>
<dbReference type="SUPFAM" id="SSF53613">
    <property type="entry name" value="Ribokinase-like"/>
    <property type="match status" value="1"/>
</dbReference>
<dbReference type="EMBL" id="FQXN01000006">
    <property type="protein sequence ID" value="SHH54752.1"/>
    <property type="molecule type" value="Genomic_DNA"/>
</dbReference>
<dbReference type="PANTHER" id="PTHR43085:SF1">
    <property type="entry name" value="PSEUDOURIDINE KINASE-RELATED"/>
    <property type="match status" value="1"/>
</dbReference>
<proteinExistence type="inferred from homology"/>
<dbReference type="OrthoDB" id="9813569at2"/>
<name>A0A1M5TVD2_9BACT</name>
<dbReference type="Pfam" id="PF00294">
    <property type="entry name" value="PfkB"/>
    <property type="match status" value="1"/>
</dbReference>
<dbReference type="GO" id="GO:0005524">
    <property type="term" value="F:ATP binding"/>
    <property type="evidence" value="ECO:0007669"/>
    <property type="project" value="UniProtKB-KW"/>
</dbReference>
<keyword evidence="8" id="KW-1185">Reference proteome</keyword>
<reference evidence="8" key="1">
    <citation type="submission" date="2016-11" db="EMBL/GenBank/DDBJ databases">
        <authorList>
            <person name="Varghese N."/>
            <person name="Submissions S."/>
        </authorList>
    </citation>
    <scope>NUCLEOTIDE SEQUENCE [LARGE SCALE GENOMIC DNA]</scope>
    <source>
        <strain evidence="8">DSM 15807</strain>
    </source>
</reference>
<evidence type="ECO:0000313" key="8">
    <source>
        <dbReference type="Proteomes" id="UP000242592"/>
    </source>
</evidence>
<accession>A0A1M5TVD2</accession>
<comment type="similarity">
    <text evidence="1">Belongs to the carbohydrate kinase PfkB family.</text>
</comment>
<keyword evidence="3" id="KW-0547">Nucleotide-binding</keyword>
<dbReference type="PANTHER" id="PTHR43085">
    <property type="entry name" value="HEXOKINASE FAMILY MEMBER"/>
    <property type="match status" value="1"/>
</dbReference>
<dbReference type="InterPro" id="IPR011611">
    <property type="entry name" value="PfkB_dom"/>
</dbReference>
<protein>
    <submittedName>
        <fullName evidence="7">Fructokinase</fullName>
    </submittedName>
</protein>
<dbReference type="AlphaFoldDB" id="A0A1M5TVD2"/>
<keyword evidence="4 7" id="KW-0418">Kinase</keyword>
<keyword evidence="5" id="KW-0067">ATP-binding</keyword>
<evidence type="ECO:0000259" key="6">
    <source>
        <dbReference type="Pfam" id="PF00294"/>
    </source>
</evidence>
<sequence length="309" mass="34926">MILCAGEALIDMIGQKRKGIKNSDSFRPRVGGSPLNTVVGLARLGTRVAFLTKIGEDYFGTKIEEFLINEKVEIKYVFKSLNQKTPLAFIALSQNKVPEYDFYRQNTADLYITEGEIKEIDIEKFEIFHFGSISLIGGETAKNLTKLFFKAKEKGKIVSLDPNVRSNLIFDVDEYRKRLIKMMKFADVLKLSVEDMNFFVPNGTFESFVKDLKREDKLTILTMGEKGSKAIYRGKDFKVRAMKKGKVVDTTGCGDAYMAAVLYMINKKRNTLKYEDIHEIMNFASHIAGIVASKYGGASSMPMKEEVAF</sequence>
<dbReference type="GO" id="GO:0016301">
    <property type="term" value="F:kinase activity"/>
    <property type="evidence" value="ECO:0007669"/>
    <property type="project" value="UniProtKB-KW"/>
</dbReference>
<dbReference type="RefSeq" id="WP_073073714.1">
    <property type="nucleotide sequence ID" value="NZ_FQXN01000006.1"/>
</dbReference>
<dbReference type="CDD" id="cd01167">
    <property type="entry name" value="bac_FRK"/>
    <property type="match status" value="1"/>
</dbReference>
<feature type="domain" description="Carbohydrate kinase PfkB" evidence="6">
    <location>
        <begin position="2"/>
        <end position="302"/>
    </location>
</feature>
<gene>
    <name evidence="7" type="ORF">SAMN02745199_1500</name>
</gene>
<dbReference type="Proteomes" id="UP000242592">
    <property type="component" value="Unassembled WGS sequence"/>
</dbReference>
<evidence type="ECO:0000256" key="3">
    <source>
        <dbReference type="ARBA" id="ARBA00022741"/>
    </source>
</evidence>
<evidence type="ECO:0000256" key="1">
    <source>
        <dbReference type="ARBA" id="ARBA00010688"/>
    </source>
</evidence>
<dbReference type="Gene3D" id="3.40.1190.20">
    <property type="match status" value="1"/>
</dbReference>
<evidence type="ECO:0000256" key="5">
    <source>
        <dbReference type="ARBA" id="ARBA00022840"/>
    </source>
</evidence>
<evidence type="ECO:0000256" key="4">
    <source>
        <dbReference type="ARBA" id="ARBA00022777"/>
    </source>
</evidence>
<evidence type="ECO:0000313" key="7">
    <source>
        <dbReference type="EMBL" id="SHH54752.1"/>
    </source>
</evidence>
<evidence type="ECO:0000256" key="2">
    <source>
        <dbReference type="ARBA" id="ARBA00022679"/>
    </source>
</evidence>